<dbReference type="FunFam" id="3.90.1170.20:FF:000001">
    <property type="entry name" value="Nicotinate-nucleotide diphosphorylase (Carboxylating)"/>
    <property type="match status" value="1"/>
</dbReference>
<dbReference type="KEGG" id="tsv:DSM104635_02607"/>
<reference evidence="17" key="1">
    <citation type="submission" date="2019-12" db="EMBL/GenBank/DDBJ databases">
        <title>Complete genome of Terracaulis silvestris 0127_4.</title>
        <authorList>
            <person name="Vieira S."/>
            <person name="Riedel T."/>
            <person name="Sproer C."/>
            <person name="Pascual J."/>
            <person name="Boedeker C."/>
            <person name="Overmann J."/>
        </authorList>
    </citation>
    <scope>NUCLEOTIDE SEQUENCE [LARGE SCALE GENOMIC DNA]</scope>
    <source>
        <strain evidence="17">0127_4</strain>
    </source>
</reference>
<feature type="binding site" evidence="13">
    <location>
        <begin position="149"/>
        <end position="151"/>
    </location>
    <ligand>
        <name>substrate</name>
    </ligand>
</feature>
<dbReference type="UniPathway" id="UPA00253">
    <property type="reaction ID" value="UER00331"/>
</dbReference>
<evidence type="ECO:0000256" key="3">
    <source>
        <dbReference type="ARBA" id="ARBA00009400"/>
    </source>
</evidence>
<evidence type="ECO:0000313" key="16">
    <source>
        <dbReference type="EMBL" id="QGZ95756.1"/>
    </source>
</evidence>
<comment type="similarity">
    <text evidence="3 12">Belongs to the NadC/ModD family.</text>
</comment>
<dbReference type="PANTHER" id="PTHR32179">
    <property type="entry name" value="NICOTINATE-NUCLEOTIDE PYROPHOSPHORYLASE [CARBOXYLATING]"/>
    <property type="match status" value="1"/>
</dbReference>
<dbReference type="GO" id="GO:0034213">
    <property type="term" value="P:quinolinate catabolic process"/>
    <property type="evidence" value="ECO:0007669"/>
    <property type="project" value="TreeGrafter"/>
</dbReference>
<accession>A0A6I6MQT0</accession>
<name>A0A6I6MQT0_9CAUL</name>
<feature type="binding site" evidence="13">
    <location>
        <begin position="278"/>
        <end position="280"/>
    </location>
    <ligand>
        <name>substrate</name>
    </ligand>
</feature>
<dbReference type="InterPro" id="IPR022412">
    <property type="entry name" value="Quinolinate_PRibosylTrfase_N"/>
</dbReference>
<evidence type="ECO:0000256" key="4">
    <source>
        <dbReference type="ARBA" id="ARBA00011218"/>
    </source>
</evidence>
<dbReference type="Gene3D" id="3.90.1170.20">
    <property type="entry name" value="Quinolinate phosphoribosyl transferase, N-terminal domain"/>
    <property type="match status" value="1"/>
</dbReference>
<evidence type="ECO:0000256" key="10">
    <source>
        <dbReference type="ARBA" id="ARBA00047445"/>
    </source>
</evidence>
<dbReference type="EC" id="2.4.2.19" evidence="5"/>
<dbReference type="GO" id="GO:0004514">
    <property type="term" value="F:nicotinate-nucleotide diphosphorylase (carboxylating) activity"/>
    <property type="evidence" value="ECO:0007669"/>
    <property type="project" value="UniProtKB-EC"/>
</dbReference>
<dbReference type="Pfam" id="PF01729">
    <property type="entry name" value="QRPTase_C"/>
    <property type="match status" value="1"/>
</dbReference>
<comment type="catalytic activity">
    <reaction evidence="10">
        <text>nicotinate beta-D-ribonucleotide + CO2 + diphosphate = quinolinate + 5-phospho-alpha-D-ribose 1-diphosphate + 2 H(+)</text>
        <dbReference type="Rhea" id="RHEA:12733"/>
        <dbReference type="ChEBI" id="CHEBI:15378"/>
        <dbReference type="ChEBI" id="CHEBI:16526"/>
        <dbReference type="ChEBI" id="CHEBI:29959"/>
        <dbReference type="ChEBI" id="CHEBI:33019"/>
        <dbReference type="ChEBI" id="CHEBI:57502"/>
        <dbReference type="ChEBI" id="CHEBI:58017"/>
        <dbReference type="EC" id="2.4.2.19"/>
    </reaction>
</comment>
<gene>
    <name evidence="16" type="primary">nadC</name>
    <name evidence="16" type="ORF">DSM104635_02607</name>
</gene>
<keyword evidence="7 12" id="KW-0328">Glycosyltransferase</keyword>
<feature type="binding site" evidence="13">
    <location>
        <position position="234"/>
    </location>
    <ligand>
        <name>substrate</name>
    </ligand>
</feature>
<feature type="binding site" evidence="13">
    <location>
        <position position="116"/>
    </location>
    <ligand>
        <name>substrate</name>
    </ligand>
</feature>
<evidence type="ECO:0000256" key="7">
    <source>
        <dbReference type="ARBA" id="ARBA00022676"/>
    </source>
</evidence>
<evidence type="ECO:0000256" key="13">
    <source>
        <dbReference type="PIRSR" id="PIRSR006250-1"/>
    </source>
</evidence>
<evidence type="ECO:0000256" key="5">
    <source>
        <dbReference type="ARBA" id="ARBA00011944"/>
    </source>
</evidence>
<evidence type="ECO:0000256" key="8">
    <source>
        <dbReference type="ARBA" id="ARBA00022679"/>
    </source>
</evidence>
<dbReference type="FunFam" id="3.20.20.70:FF:000030">
    <property type="entry name" value="Nicotinate-nucleotide pyrophosphorylase, carboxylating"/>
    <property type="match status" value="1"/>
</dbReference>
<evidence type="ECO:0000256" key="6">
    <source>
        <dbReference type="ARBA" id="ARBA00022642"/>
    </source>
</evidence>
<dbReference type="PANTHER" id="PTHR32179:SF3">
    <property type="entry name" value="NICOTINATE-NUCLEOTIDE PYROPHOSPHORYLASE [CARBOXYLATING]"/>
    <property type="match status" value="1"/>
</dbReference>
<evidence type="ECO:0000256" key="12">
    <source>
        <dbReference type="PIRNR" id="PIRNR006250"/>
    </source>
</evidence>
<comment type="function">
    <text evidence="1">Involved in the catabolism of quinolinic acid (QA).</text>
</comment>
<feature type="domain" description="Quinolinate phosphoribosyl transferase C-terminal" evidence="14">
    <location>
        <begin position="128"/>
        <end position="293"/>
    </location>
</feature>
<dbReference type="Gene3D" id="3.20.20.70">
    <property type="entry name" value="Aldolase class I"/>
    <property type="match status" value="1"/>
</dbReference>
<dbReference type="AlphaFoldDB" id="A0A6I6MQT0"/>
<dbReference type="CDD" id="cd01572">
    <property type="entry name" value="QPRTase"/>
    <property type="match status" value="1"/>
</dbReference>
<dbReference type="InterPro" id="IPR027277">
    <property type="entry name" value="NadC/ModD"/>
</dbReference>
<keyword evidence="17" id="KW-1185">Reference proteome</keyword>
<dbReference type="SUPFAM" id="SSF54675">
    <property type="entry name" value="Nicotinate/Quinolinate PRTase N-terminal domain-like"/>
    <property type="match status" value="1"/>
</dbReference>
<dbReference type="InterPro" id="IPR002638">
    <property type="entry name" value="Quinolinate_PRibosylTrfase_C"/>
</dbReference>
<feature type="binding site" evidence="13">
    <location>
        <begin position="257"/>
        <end position="259"/>
    </location>
    <ligand>
        <name>substrate</name>
    </ligand>
</feature>
<keyword evidence="8 12" id="KW-0808">Transferase</keyword>
<dbReference type="PIRSF" id="PIRSF006250">
    <property type="entry name" value="NadC_ModD"/>
    <property type="match status" value="1"/>
</dbReference>
<protein>
    <recommendedName>
        <fullName evidence="11">Probable nicotinate-nucleotide pyrophosphorylase [carboxylating]</fullName>
        <ecNumber evidence="5">2.4.2.19</ecNumber>
    </recommendedName>
    <alternativeName>
        <fullName evidence="9">Quinolinate phosphoribosyltransferase [decarboxylating]</fullName>
    </alternativeName>
</protein>
<dbReference type="RefSeq" id="WP_158766592.1">
    <property type="nucleotide sequence ID" value="NZ_CP047045.1"/>
</dbReference>
<feature type="binding site" evidence="13">
    <location>
        <position position="213"/>
    </location>
    <ligand>
        <name>substrate</name>
    </ligand>
</feature>
<dbReference type="GO" id="GO:0005737">
    <property type="term" value="C:cytoplasm"/>
    <property type="evidence" value="ECO:0007669"/>
    <property type="project" value="TreeGrafter"/>
</dbReference>
<dbReference type="InterPro" id="IPR037128">
    <property type="entry name" value="Quinolinate_PRibosylTase_N_sf"/>
</dbReference>
<dbReference type="Pfam" id="PF02749">
    <property type="entry name" value="QRPTase_N"/>
    <property type="match status" value="1"/>
</dbReference>
<feature type="binding site" evidence="13">
    <location>
        <position position="173"/>
    </location>
    <ligand>
        <name>substrate</name>
    </ligand>
</feature>
<dbReference type="GO" id="GO:0009435">
    <property type="term" value="P:NAD+ biosynthetic process"/>
    <property type="evidence" value="ECO:0007669"/>
    <property type="project" value="UniProtKB-UniPathway"/>
</dbReference>
<evidence type="ECO:0000259" key="14">
    <source>
        <dbReference type="Pfam" id="PF01729"/>
    </source>
</evidence>
<evidence type="ECO:0000256" key="9">
    <source>
        <dbReference type="ARBA" id="ARBA00033102"/>
    </source>
</evidence>
<feature type="binding site" evidence="13">
    <location>
        <position position="183"/>
    </location>
    <ligand>
        <name>substrate</name>
    </ligand>
</feature>
<evidence type="ECO:0000256" key="1">
    <source>
        <dbReference type="ARBA" id="ARBA00003237"/>
    </source>
</evidence>
<dbReference type="SUPFAM" id="SSF51690">
    <property type="entry name" value="Nicotinate/Quinolinate PRTase C-terminal domain-like"/>
    <property type="match status" value="1"/>
</dbReference>
<keyword evidence="6" id="KW-0662">Pyridine nucleotide biosynthesis</keyword>
<dbReference type="EMBL" id="CP047045">
    <property type="protein sequence ID" value="QGZ95756.1"/>
    <property type="molecule type" value="Genomic_DNA"/>
</dbReference>
<feature type="domain" description="Quinolinate phosphoribosyl transferase N-terminal" evidence="15">
    <location>
        <begin position="41"/>
        <end position="126"/>
    </location>
</feature>
<comment type="subunit">
    <text evidence="4">Hexamer formed by 3 homodimers.</text>
</comment>
<evidence type="ECO:0000313" key="17">
    <source>
        <dbReference type="Proteomes" id="UP000431269"/>
    </source>
</evidence>
<evidence type="ECO:0000256" key="11">
    <source>
        <dbReference type="ARBA" id="ARBA00069173"/>
    </source>
</evidence>
<evidence type="ECO:0000256" key="2">
    <source>
        <dbReference type="ARBA" id="ARBA00004893"/>
    </source>
</evidence>
<dbReference type="InterPro" id="IPR004393">
    <property type="entry name" value="NadC"/>
</dbReference>
<sequence>MAFRRNAPSSQERLSLPPLPDVVLEPIVKLALAEDLGAAGDVTTDAIIDPNADGRWAVRAREDGVVAGLDVATYAGWMIDPDIEYAVAAQDGALVKAGDVILEIEGAARSVLMAERTMLNFIGRLSGIATLTHMYVEAVNGMGVIIASTRKTTPGLRALEKRAVRLGGGGAHRYGLNDAMLIKDNHIAAAGGVAQAMEKALKHAAHLTAIEIEVDTLDQLKQALPFAPSAILLDNFSLTDLRAAVKLAKGQTLLEASGGITIENVFAVAETGVDVISVGALTHSAPSLDIGLDVL</sequence>
<dbReference type="InterPro" id="IPR036068">
    <property type="entry name" value="Nicotinate_pribotase-like_C"/>
</dbReference>
<comment type="pathway">
    <text evidence="2">Cofactor biosynthesis; NAD(+) biosynthesis; nicotinate D-ribonucleotide from quinolinate: step 1/1.</text>
</comment>
<proteinExistence type="inferred from homology"/>
<organism evidence="16 17">
    <name type="scientific">Terricaulis silvestris</name>
    <dbReference type="NCBI Taxonomy" id="2686094"/>
    <lineage>
        <taxon>Bacteria</taxon>
        <taxon>Pseudomonadati</taxon>
        <taxon>Pseudomonadota</taxon>
        <taxon>Alphaproteobacteria</taxon>
        <taxon>Caulobacterales</taxon>
        <taxon>Caulobacteraceae</taxon>
        <taxon>Terricaulis</taxon>
    </lineage>
</organism>
<dbReference type="NCBIfam" id="TIGR00078">
    <property type="entry name" value="nadC"/>
    <property type="match status" value="1"/>
</dbReference>
<dbReference type="InterPro" id="IPR013785">
    <property type="entry name" value="Aldolase_TIM"/>
</dbReference>
<dbReference type="Proteomes" id="UP000431269">
    <property type="component" value="Chromosome"/>
</dbReference>
<evidence type="ECO:0000259" key="15">
    <source>
        <dbReference type="Pfam" id="PF02749"/>
    </source>
</evidence>